<proteinExistence type="predicted"/>
<name>A0A1Y2IGC4_TRAC3</name>
<dbReference type="AlphaFoldDB" id="A0A1Y2IGC4"/>
<keyword evidence="2" id="KW-1185">Reference proteome</keyword>
<protein>
    <submittedName>
        <fullName evidence="1">Uncharacterized protein</fullName>
    </submittedName>
</protein>
<evidence type="ECO:0000313" key="1">
    <source>
        <dbReference type="EMBL" id="OSD00185.1"/>
    </source>
</evidence>
<gene>
    <name evidence="1" type="ORF">PYCCODRAFT_721430</name>
</gene>
<reference evidence="1 2" key="1">
    <citation type="journal article" date="2015" name="Biotechnol. Biofuels">
        <title>Enhanced degradation of softwood versus hardwood by the white-rot fungus Pycnoporus coccineus.</title>
        <authorList>
            <person name="Couturier M."/>
            <person name="Navarro D."/>
            <person name="Chevret D."/>
            <person name="Henrissat B."/>
            <person name="Piumi F."/>
            <person name="Ruiz-Duenas F.J."/>
            <person name="Martinez A.T."/>
            <person name="Grigoriev I.V."/>
            <person name="Riley R."/>
            <person name="Lipzen A."/>
            <person name="Berrin J.G."/>
            <person name="Master E.R."/>
            <person name="Rosso M.N."/>
        </authorList>
    </citation>
    <scope>NUCLEOTIDE SEQUENCE [LARGE SCALE GENOMIC DNA]</scope>
    <source>
        <strain evidence="1 2">BRFM310</strain>
    </source>
</reference>
<evidence type="ECO:0000313" key="2">
    <source>
        <dbReference type="Proteomes" id="UP000193067"/>
    </source>
</evidence>
<accession>A0A1Y2IGC4</accession>
<organism evidence="1 2">
    <name type="scientific">Trametes coccinea (strain BRFM310)</name>
    <name type="common">Pycnoporus coccineus</name>
    <dbReference type="NCBI Taxonomy" id="1353009"/>
    <lineage>
        <taxon>Eukaryota</taxon>
        <taxon>Fungi</taxon>
        <taxon>Dikarya</taxon>
        <taxon>Basidiomycota</taxon>
        <taxon>Agaricomycotina</taxon>
        <taxon>Agaricomycetes</taxon>
        <taxon>Polyporales</taxon>
        <taxon>Polyporaceae</taxon>
        <taxon>Trametes</taxon>
    </lineage>
</organism>
<dbReference type="Proteomes" id="UP000193067">
    <property type="component" value="Unassembled WGS sequence"/>
</dbReference>
<sequence>MSMQVQREAAFNIQNAAGPRLIPSADGRTHRISHRLPLSVLDDLARRPQFLLADAQLANAPRNGTALRDAFKGILNIDRFWTSCGLVTRTVGCVSASRTRKPCEGLYHLAGALLVAASREGGTSSPCAPSRNVLPCYRWLEHLGVFLHQLLHSCNYVPRDASGKQSQDCIKGSAGSLRNLSDPFYPCPFRSY</sequence>
<dbReference type="EMBL" id="KZ084121">
    <property type="protein sequence ID" value="OSD00185.1"/>
    <property type="molecule type" value="Genomic_DNA"/>
</dbReference>